<accession>A0A7X2MTZ5</accession>
<sequence>PTNHHLRHEYRHSSARELEALKSAYIHVSSGGLSEDQKISVGPNYQVPFARDIREQVSIPVIAVGLITEPQQAEDLLQQGEADLVALARGILYDPRWPWHAAAALDG</sequence>
<dbReference type="InterPro" id="IPR013785">
    <property type="entry name" value="Aldolase_TIM"/>
</dbReference>
<dbReference type="SUPFAM" id="SSF51395">
    <property type="entry name" value="FMN-linked oxidoreductases"/>
    <property type="match status" value="1"/>
</dbReference>
<dbReference type="GO" id="GO:0010181">
    <property type="term" value="F:FMN binding"/>
    <property type="evidence" value="ECO:0007669"/>
    <property type="project" value="InterPro"/>
</dbReference>
<organism evidence="7 8">
    <name type="scientific">Enterobacter agglomerans</name>
    <name type="common">Erwinia herbicola</name>
    <name type="synonym">Pantoea agglomerans</name>
    <dbReference type="NCBI Taxonomy" id="549"/>
    <lineage>
        <taxon>Bacteria</taxon>
        <taxon>Pseudomonadati</taxon>
        <taxon>Pseudomonadota</taxon>
        <taxon>Gammaproteobacteria</taxon>
        <taxon>Enterobacterales</taxon>
        <taxon>Erwiniaceae</taxon>
        <taxon>Pantoea</taxon>
        <taxon>Pantoea agglomerans group</taxon>
    </lineage>
</organism>
<keyword evidence="4" id="KW-0521">NADP</keyword>
<evidence type="ECO:0000313" key="8">
    <source>
        <dbReference type="Proteomes" id="UP000461948"/>
    </source>
</evidence>
<evidence type="ECO:0000256" key="2">
    <source>
        <dbReference type="ARBA" id="ARBA00022630"/>
    </source>
</evidence>
<gene>
    <name evidence="7" type="ORF">GKC49_30885</name>
</gene>
<dbReference type="PANTHER" id="PTHR43303">
    <property type="entry name" value="NADPH DEHYDROGENASE C23G7.10C-RELATED"/>
    <property type="match status" value="1"/>
</dbReference>
<evidence type="ECO:0000313" key="7">
    <source>
        <dbReference type="EMBL" id="MSE19348.1"/>
    </source>
</evidence>
<dbReference type="Gene3D" id="3.20.20.70">
    <property type="entry name" value="Aldolase class I"/>
    <property type="match status" value="1"/>
</dbReference>
<evidence type="ECO:0000256" key="4">
    <source>
        <dbReference type="ARBA" id="ARBA00022857"/>
    </source>
</evidence>
<keyword evidence="5" id="KW-0560">Oxidoreductase</keyword>
<dbReference type="InterPro" id="IPR044152">
    <property type="entry name" value="YqjM-like"/>
</dbReference>
<feature type="non-terminal residue" evidence="7">
    <location>
        <position position="107"/>
    </location>
</feature>
<dbReference type="GO" id="GO:0050661">
    <property type="term" value="F:NADP binding"/>
    <property type="evidence" value="ECO:0007669"/>
    <property type="project" value="InterPro"/>
</dbReference>
<feature type="domain" description="NADH:flavin oxidoreductase/NADH oxidase N-terminal" evidence="6">
    <location>
        <begin position="15"/>
        <end position="102"/>
    </location>
</feature>
<dbReference type="EMBL" id="WKLC01002656">
    <property type="protein sequence ID" value="MSE19348.1"/>
    <property type="molecule type" value="Genomic_DNA"/>
</dbReference>
<dbReference type="PANTHER" id="PTHR43303:SF4">
    <property type="entry name" value="NADPH DEHYDROGENASE C23G7.10C-RELATED"/>
    <property type="match status" value="1"/>
</dbReference>
<comment type="caution">
    <text evidence="7">The sequence shown here is derived from an EMBL/GenBank/DDBJ whole genome shotgun (WGS) entry which is preliminary data.</text>
</comment>
<feature type="non-terminal residue" evidence="7">
    <location>
        <position position="1"/>
    </location>
</feature>
<name>A0A7X2MTZ5_ENTAG</name>
<evidence type="ECO:0000256" key="5">
    <source>
        <dbReference type="ARBA" id="ARBA00023002"/>
    </source>
</evidence>
<proteinExistence type="predicted"/>
<evidence type="ECO:0000259" key="6">
    <source>
        <dbReference type="Pfam" id="PF00724"/>
    </source>
</evidence>
<comment type="cofactor">
    <cofactor evidence="1">
        <name>FMN</name>
        <dbReference type="ChEBI" id="CHEBI:58210"/>
    </cofactor>
</comment>
<dbReference type="GO" id="GO:0003959">
    <property type="term" value="F:NADPH dehydrogenase activity"/>
    <property type="evidence" value="ECO:0007669"/>
    <property type="project" value="InterPro"/>
</dbReference>
<evidence type="ECO:0000256" key="3">
    <source>
        <dbReference type="ARBA" id="ARBA00022643"/>
    </source>
</evidence>
<dbReference type="InterPro" id="IPR001155">
    <property type="entry name" value="OxRdtase_FMN_N"/>
</dbReference>
<dbReference type="AlphaFoldDB" id="A0A7X2MTZ5"/>
<evidence type="ECO:0000256" key="1">
    <source>
        <dbReference type="ARBA" id="ARBA00001917"/>
    </source>
</evidence>
<keyword evidence="2" id="KW-0285">Flavoprotein</keyword>
<keyword evidence="3" id="KW-0288">FMN</keyword>
<dbReference type="Pfam" id="PF00724">
    <property type="entry name" value="Oxidored_FMN"/>
    <property type="match status" value="1"/>
</dbReference>
<dbReference type="Proteomes" id="UP000461948">
    <property type="component" value="Unassembled WGS sequence"/>
</dbReference>
<protein>
    <recommendedName>
        <fullName evidence="6">NADH:flavin oxidoreductase/NADH oxidase N-terminal domain-containing protein</fullName>
    </recommendedName>
</protein>
<reference evidence="7 8" key="1">
    <citation type="submission" date="2019-11" db="EMBL/GenBank/DDBJ databases">
        <title>Draft Genome Sequence of Plant Growth-Promoting Rhizosphere-Associated Bacteria.</title>
        <authorList>
            <person name="Vasilyev I.Y."/>
            <person name="Radchenko V."/>
            <person name="Ilnitskaya E.V."/>
        </authorList>
    </citation>
    <scope>NUCLEOTIDE SEQUENCE [LARGE SCALE GENOMIC DNA]</scope>
    <source>
        <strain evidence="7 8">VRA_MhP_f</strain>
    </source>
</reference>